<dbReference type="PROSITE" id="PS50135">
    <property type="entry name" value="ZF_ZZ_2"/>
    <property type="match status" value="1"/>
</dbReference>
<feature type="compositionally biased region" description="Basic residues" evidence="6">
    <location>
        <begin position="413"/>
        <end position="429"/>
    </location>
</feature>
<protein>
    <recommendedName>
        <fullName evidence="12">Transcriptional adapter</fullName>
    </recommendedName>
</protein>
<dbReference type="EMBL" id="CAXLJM020000072">
    <property type="protein sequence ID" value="CAL8126352.1"/>
    <property type="molecule type" value="Genomic_DNA"/>
</dbReference>
<evidence type="ECO:0000256" key="6">
    <source>
        <dbReference type="SAM" id="MobiDB-lite"/>
    </source>
</evidence>
<evidence type="ECO:0000313" key="11">
    <source>
        <dbReference type="Proteomes" id="UP001642540"/>
    </source>
</evidence>
<keyword evidence="3 5" id="KW-0863">Zinc-finger</keyword>
<evidence type="ECO:0000256" key="3">
    <source>
        <dbReference type="ARBA" id="ARBA00022771"/>
    </source>
</evidence>
<evidence type="ECO:0000259" key="9">
    <source>
        <dbReference type="PROSITE" id="PS51293"/>
    </source>
</evidence>
<evidence type="ECO:0008006" key="12">
    <source>
        <dbReference type="Google" id="ProtNLM"/>
    </source>
</evidence>
<accession>A0ABP1RDM0</accession>
<dbReference type="Gene3D" id="1.10.10.60">
    <property type="entry name" value="Homeodomain-like"/>
    <property type="match status" value="1"/>
</dbReference>
<comment type="subcellular location">
    <subcellularLocation>
        <location evidence="1">Nucleus</location>
    </subcellularLocation>
</comment>
<gene>
    <name evidence="10" type="ORF">ODALV1_LOCUS21358</name>
</gene>
<comment type="caution">
    <text evidence="10">The sequence shown here is derived from an EMBL/GenBank/DDBJ whole genome shotgun (WGS) entry which is preliminary data.</text>
</comment>
<organism evidence="10 11">
    <name type="scientific">Orchesella dallaii</name>
    <dbReference type="NCBI Taxonomy" id="48710"/>
    <lineage>
        <taxon>Eukaryota</taxon>
        <taxon>Metazoa</taxon>
        <taxon>Ecdysozoa</taxon>
        <taxon>Arthropoda</taxon>
        <taxon>Hexapoda</taxon>
        <taxon>Collembola</taxon>
        <taxon>Entomobryomorpha</taxon>
        <taxon>Entomobryoidea</taxon>
        <taxon>Orchesellidae</taxon>
        <taxon>Orchesellinae</taxon>
        <taxon>Orchesella</taxon>
    </lineage>
</organism>
<dbReference type="InterPro" id="IPR000433">
    <property type="entry name" value="Znf_ZZ"/>
</dbReference>
<evidence type="ECO:0000256" key="2">
    <source>
        <dbReference type="ARBA" id="ARBA00022723"/>
    </source>
</evidence>
<dbReference type="Pfam" id="PF22941">
    <property type="entry name" value="TADA2A-like_3rd"/>
    <property type="match status" value="1"/>
</dbReference>
<dbReference type="InterPro" id="IPR055141">
    <property type="entry name" value="TADA2A_B-like_dom"/>
</dbReference>
<dbReference type="SUPFAM" id="SSF57850">
    <property type="entry name" value="RING/U-box"/>
    <property type="match status" value="1"/>
</dbReference>
<dbReference type="SMART" id="SM00717">
    <property type="entry name" value="SANT"/>
    <property type="match status" value="1"/>
</dbReference>
<evidence type="ECO:0000313" key="10">
    <source>
        <dbReference type="EMBL" id="CAL8126352.1"/>
    </source>
</evidence>
<feature type="domain" description="ZZ-type" evidence="8">
    <location>
        <begin position="8"/>
        <end position="65"/>
    </location>
</feature>
<dbReference type="PROSITE" id="PS50090">
    <property type="entry name" value="MYB_LIKE"/>
    <property type="match status" value="1"/>
</dbReference>
<keyword evidence="2" id="KW-0479">Metal-binding</keyword>
<feature type="domain" description="SANT" evidence="9">
    <location>
        <begin position="86"/>
        <end position="138"/>
    </location>
</feature>
<dbReference type="PROSITE" id="PS51293">
    <property type="entry name" value="SANT"/>
    <property type="match status" value="1"/>
</dbReference>
<proteinExistence type="predicted"/>
<evidence type="ECO:0000256" key="5">
    <source>
        <dbReference type="PROSITE-ProRule" id="PRU00228"/>
    </source>
</evidence>
<keyword evidence="11" id="KW-1185">Reference proteome</keyword>
<feature type="region of interest" description="Disordered" evidence="6">
    <location>
        <begin position="405"/>
        <end position="430"/>
    </location>
</feature>
<dbReference type="Proteomes" id="UP001642540">
    <property type="component" value="Unassembled WGS sequence"/>
</dbReference>
<dbReference type="InterPro" id="IPR001005">
    <property type="entry name" value="SANT/Myb"/>
</dbReference>
<name>A0ABP1RDM0_9HEXA</name>
<dbReference type="Pfam" id="PF00249">
    <property type="entry name" value="Myb_DNA-binding"/>
    <property type="match status" value="1"/>
</dbReference>
<reference evidence="10 11" key="1">
    <citation type="submission" date="2024-08" db="EMBL/GenBank/DDBJ databases">
        <authorList>
            <person name="Cucini C."/>
            <person name="Frati F."/>
        </authorList>
    </citation>
    <scope>NUCLEOTIDE SEQUENCE [LARGE SCALE GENOMIC DNA]</scope>
</reference>
<dbReference type="PANTHER" id="PTHR12374:SF63">
    <property type="entry name" value="TRANSCRIPTIONAL ADAPTER 2-BETA"/>
    <property type="match status" value="1"/>
</dbReference>
<keyword evidence="4" id="KW-0862">Zinc</keyword>
<sequence length="492" mass="56792">MLFHEELFTRSQCTCCQQEITGVGIECVECHNGNLRLCCECFTLGAEVGQHKADHKYRFFDSGSLVLGFKPNNAKESSATQDAETEKSPIWSAREEIRLLDAIEQYGFGNWQDISKHIETKTPAEAKTEYVNRYVVGTLGELTWPSNIPNEVNRSICNSQIQKPVDHTVPCDDGPLSPSLTQRLPPLEITPDEMLQLVYMPNRDDYEKEYDNEAEKLVSQLSFTAEDEEVEIGLKLALVDMYARRLRERARRKRMIRDYQLVSKFFKKDKTRSNGSSLDPLGTKESFKGQFAAYEKNLQEKLRPFAQFHNSREFEHLIRNLVKEKEMKHRLTELYKYRSNGIRRLDDCSEFERIKGLAAAKKQSLETISENQEKWNKESTISRKFSRPFTSSSTATGASVKFTQSQIYDAEQHRKRRKRRRKPLCRPKSHTAAVLQRRIQLKKLHGIKRIGTCFIASGSGRSEESGNTHTTLQRKLIPTKRKTKGFGRPIYC</sequence>
<dbReference type="CDD" id="cd00167">
    <property type="entry name" value="SANT"/>
    <property type="match status" value="1"/>
</dbReference>
<dbReference type="InterPro" id="IPR017884">
    <property type="entry name" value="SANT_dom"/>
</dbReference>
<evidence type="ECO:0000259" key="8">
    <source>
        <dbReference type="PROSITE" id="PS50135"/>
    </source>
</evidence>
<dbReference type="Pfam" id="PF25299">
    <property type="entry name" value="ZZ_ADA2"/>
    <property type="match status" value="1"/>
</dbReference>
<feature type="domain" description="Myb-like" evidence="7">
    <location>
        <begin position="91"/>
        <end position="134"/>
    </location>
</feature>
<dbReference type="InterPro" id="IPR009057">
    <property type="entry name" value="Homeodomain-like_sf"/>
</dbReference>
<evidence type="ECO:0000259" key="7">
    <source>
        <dbReference type="PROSITE" id="PS50090"/>
    </source>
</evidence>
<evidence type="ECO:0000256" key="1">
    <source>
        <dbReference type="ARBA" id="ARBA00004123"/>
    </source>
</evidence>
<evidence type="ECO:0000256" key="4">
    <source>
        <dbReference type="ARBA" id="ARBA00022833"/>
    </source>
</evidence>
<dbReference type="PANTHER" id="PTHR12374">
    <property type="entry name" value="TRANSCRIPTIONAL ADAPTOR 2 ADA2 -RELATED"/>
    <property type="match status" value="1"/>
</dbReference>
<dbReference type="SUPFAM" id="SSF46689">
    <property type="entry name" value="Homeodomain-like"/>
    <property type="match status" value="1"/>
</dbReference>